<evidence type="ECO:0000256" key="1">
    <source>
        <dbReference type="ARBA" id="ARBA00022737"/>
    </source>
</evidence>
<accession>A0A8K0SDJ2</accession>
<proteinExistence type="predicted"/>
<evidence type="ECO:0000256" key="2">
    <source>
        <dbReference type="ARBA" id="ARBA00023004"/>
    </source>
</evidence>
<dbReference type="Pfam" id="PF24681">
    <property type="entry name" value="Kelch_KLHDC2_KLHL20_DRC7"/>
    <property type="match status" value="1"/>
</dbReference>
<organism evidence="3 4">
    <name type="scientific">Stachybotrys elegans</name>
    <dbReference type="NCBI Taxonomy" id="80388"/>
    <lineage>
        <taxon>Eukaryota</taxon>
        <taxon>Fungi</taxon>
        <taxon>Dikarya</taxon>
        <taxon>Ascomycota</taxon>
        <taxon>Pezizomycotina</taxon>
        <taxon>Sordariomycetes</taxon>
        <taxon>Hypocreomycetidae</taxon>
        <taxon>Hypocreales</taxon>
        <taxon>Stachybotryaceae</taxon>
        <taxon>Stachybotrys</taxon>
    </lineage>
</organism>
<dbReference type="PANTHER" id="PTHR47435">
    <property type="entry name" value="KELCH REPEAT PROTEIN (AFU_ORTHOLOGUE AFUA_5G12780)"/>
    <property type="match status" value="1"/>
</dbReference>
<keyword evidence="4" id="KW-1185">Reference proteome</keyword>
<reference evidence="3" key="1">
    <citation type="journal article" date="2021" name="Nat. Commun.">
        <title>Genetic determinants of endophytism in the Arabidopsis root mycobiome.</title>
        <authorList>
            <person name="Mesny F."/>
            <person name="Miyauchi S."/>
            <person name="Thiergart T."/>
            <person name="Pickel B."/>
            <person name="Atanasova L."/>
            <person name="Karlsson M."/>
            <person name="Huettel B."/>
            <person name="Barry K.W."/>
            <person name="Haridas S."/>
            <person name="Chen C."/>
            <person name="Bauer D."/>
            <person name="Andreopoulos W."/>
            <person name="Pangilinan J."/>
            <person name="LaButti K."/>
            <person name="Riley R."/>
            <person name="Lipzen A."/>
            <person name="Clum A."/>
            <person name="Drula E."/>
            <person name="Henrissat B."/>
            <person name="Kohler A."/>
            <person name="Grigoriev I.V."/>
            <person name="Martin F.M."/>
            <person name="Hacquard S."/>
        </authorList>
    </citation>
    <scope>NUCLEOTIDE SEQUENCE</scope>
    <source>
        <strain evidence="3">MPI-CAGE-CH-0235</strain>
    </source>
</reference>
<gene>
    <name evidence="3" type="ORF">B0I35DRAFT_359864</name>
</gene>
<dbReference type="AlphaFoldDB" id="A0A8K0SDJ2"/>
<dbReference type="GO" id="GO:0019760">
    <property type="term" value="P:glucosinolate metabolic process"/>
    <property type="evidence" value="ECO:0007669"/>
    <property type="project" value="UniProtKB-ARBA"/>
</dbReference>
<sequence>MAFPSATWTRLASETRLQRSSQCVSVLGSALYIFGGEVLPREPVDNHLHAIELGENSRNGVTVKTLDAPSVAPTPRVGSAATSIQDAMYLFSGRGGVSMGPMEEDGALWKYSSSTSQWSLVAPADPSAPFPKGRSYHVMASNGVDEVFVHAGCPEKGRLSDLWSFNVASRAWTKLPDAPEPARGGTSLAHHRGKLYRMNGFDGKDEQGGSLDVFDTHARAWTTLSFPADGKQAPEARSVATLMAVPVGEQGFLVTMFGERDPSSLGHAGAGKMLGDVWAFDLGAGTWSAVKPANDAPPPRGWFDAALLTEPSGRPSIIVHGGLAEDNTRLGDVWRLDLGDA</sequence>
<dbReference type="Proteomes" id="UP000813444">
    <property type="component" value="Unassembled WGS sequence"/>
</dbReference>
<keyword evidence="1" id="KW-0677">Repeat</keyword>
<dbReference type="Gene3D" id="2.120.10.80">
    <property type="entry name" value="Kelch-type beta propeller"/>
    <property type="match status" value="2"/>
</dbReference>
<dbReference type="EMBL" id="JAGPNK010000014">
    <property type="protein sequence ID" value="KAH7309045.1"/>
    <property type="molecule type" value="Genomic_DNA"/>
</dbReference>
<name>A0A8K0SDJ2_9HYPO</name>
<keyword evidence="2" id="KW-0408">Iron</keyword>
<dbReference type="SUPFAM" id="SSF117281">
    <property type="entry name" value="Kelch motif"/>
    <property type="match status" value="1"/>
</dbReference>
<evidence type="ECO:0000313" key="3">
    <source>
        <dbReference type="EMBL" id="KAH7309045.1"/>
    </source>
</evidence>
<evidence type="ECO:0000313" key="4">
    <source>
        <dbReference type="Proteomes" id="UP000813444"/>
    </source>
</evidence>
<comment type="caution">
    <text evidence="3">The sequence shown here is derived from an EMBL/GenBank/DDBJ whole genome shotgun (WGS) entry which is preliminary data.</text>
</comment>
<dbReference type="OrthoDB" id="10250130at2759"/>
<dbReference type="InterPro" id="IPR015915">
    <property type="entry name" value="Kelch-typ_b-propeller"/>
</dbReference>
<dbReference type="PANTHER" id="PTHR47435:SF4">
    <property type="entry name" value="KELCH REPEAT PROTEIN (AFU_ORTHOLOGUE AFUA_5G12780)"/>
    <property type="match status" value="1"/>
</dbReference>
<protein>
    <submittedName>
        <fullName evidence="3">Kelch repeat protein</fullName>
    </submittedName>
</protein>